<evidence type="ECO:0000256" key="2">
    <source>
        <dbReference type="ARBA" id="ARBA00023295"/>
    </source>
</evidence>
<protein>
    <submittedName>
        <fullName evidence="6">6-phospho-beta-glucosidase</fullName>
    </submittedName>
</protein>
<dbReference type="SUPFAM" id="SSF51445">
    <property type="entry name" value="(Trans)glycosidases"/>
    <property type="match status" value="1"/>
</dbReference>
<dbReference type="Proteomes" id="UP000183687">
    <property type="component" value="Unassembled WGS sequence"/>
</dbReference>
<dbReference type="PANTHER" id="PTHR10353:SF296">
    <property type="entry name" value="6-PHOSPHO-BETA-GLUCOSIDASE"/>
    <property type="match status" value="1"/>
</dbReference>
<dbReference type="GO" id="GO:0005829">
    <property type="term" value="C:cytosol"/>
    <property type="evidence" value="ECO:0007669"/>
    <property type="project" value="TreeGrafter"/>
</dbReference>
<gene>
    <name evidence="6" type="ORF">SAMN04489746_1525</name>
</gene>
<name>A0AB38A890_9ACTN</name>
<keyword evidence="5" id="KW-0378">Hydrolase</keyword>
<dbReference type="InterPro" id="IPR017853">
    <property type="entry name" value="GH"/>
</dbReference>
<dbReference type="InterPro" id="IPR001360">
    <property type="entry name" value="Glyco_hydro_1"/>
</dbReference>
<dbReference type="GO" id="GO:0008422">
    <property type="term" value="F:beta-glucosidase activity"/>
    <property type="evidence" value="ECO:0007669"/>
    <property type="project" value="TreeGrafter"/>
</dbReference>
<dbReference type="EMBL" id="FNSH01000002">
    <property type="protein sequence ID" value="SEC23571.1"/>
    <property type="molecule type" value="Genomic_DNA"/>
</dbReference>
<dbReference type="AlphaFoldDB" id="A0AB38A890"/>
<evidence type="ECO:0000313" key="7">
    <source>
        <dbReference type="Proteomes" id="UP000183687"/>
    </source>
</evidence>
<dbReference type="GO" id="GO:0016052">
    <property type="term" value="P:carbohydrate catabolic process"/>
    <property type="evidence" value="ECO:0007669"/>
    <property type="project" value="TreeGrafter"/>
</dbReference>
<dbReference type="Gene3D" id="3.20.20.80">
    <property type="entry name" value="Glycosidases"/>
    <property type="match status" value="1"/>
</dbReference>
<proteinExistence type="inferred from homology"/>
<sequence>MGFPETFLWGGATAANQYEGGYQTGGRTPSTLDAITAGKYKVPRMVTFKRKDGSIGTVTREDALPEGAIGYIDPDRYYPSHQATDFYHHYKEDIALFAEMGFRCFRFSISWSRVCPNSLKEVNPEGLVFYDAVIDELLKYKIEPVITLNHFDMPMHLADSYNGWGDRNVIDAYLFFCEVLFTRYRDKVRYWMTFNEINILRAWAQLGIHDNGPQGRYQAAHHVFVASAKAVLLGHSIQPDFKIGMMCCYIPTYPMTCQPEDVYEALKEDRKRKFYMDVQCRGYYPAYQLKEFDRLGVTIEKAPEDDEIIRQGTVDYIGFSYYNSTVATIDTNAEKTEGNQILAYKNPYLKTSDWGWAIDPLGLRISLCRLYERYHLPLFIVENGIGAVDTVEEDGSIQDDYRIEYFRSHIQAMKDAVEIDGVNLLGYTPWGCIDLVSAGTGEMKKRYGFIYVDMDDEGKGSLKRSKKKSFDWYKRVIASNGEDLG</sequence>
<dbReference type="PROSITE" id="PS00572">
    <property type="entry name" value="GLYCOSYL_HYDROL_F1_1"/>
    <property type="match status" value="1"/>
</dbReference>
<dbReference type="Pfam" id="PF00232">
    <property type="entry name" value="Glyco_hydro_1"/>
    <property type="match status" value="2"/>
</dbReference>
<dbReference type="PROSITE" id="PS00653">
    <property type="entry name" value="GLYCOSYL_HYDROL_F1_2"/>
    <property type="match status" value="1"/>
</dbReference>
<evidence type="ECO:0000256" key="5">
    <source>
        <dbReference type="RuleBase" id="RU004468"/>
    </source>
</evidence>
<reference evidence="6 7" key="1">
    <citation type="submission" date="2016-10" db="EMBL/GenBank/DDBJ databases">
        <authorList>
            <person name="Varghese N."/>
            <person name="Submissions S."/>
        </authorList>
    </citation>
    <scope>NUCLEOTIDE SEQUENCE [LARGE SCALE GENOMIC DNA]</scope>
    <source>
        <strain evidence="6 7">DSM 20586</strain>
    </source>
</reference>
<dbReference type="PANTHER" id="PTHR10353">
    <property type="entry name" value="GLYCOSYL HYDROLASE"/>
    <property type="match status" value="1"/>
</dbReference>
<organism evidence="6 7">
    <name type="scientific">Atopobium minutum</name>
    <dbReference type="NCBI Taxonomy" id="1381"/>
    <lineage>
        <taxon>Bacteria</taxon>
        <taxon>Bacillati</taxon>
        <taxon>Actinomycetota</taxon>
        <taxon>Coriobacteriia</taxon>
        <taxon>Coriobacteriales</taxon>
        <taxon>Atopobiaceae</taxon>
        <taxon>Atopobium</taxon>
    </lineage>
</organism>
<comment type="similarity">
    <text evidence="1 4">Belongs to the glycosyl hydrolase 1 family.</text>
</comment>
<evidence type="ECO:0000313" key="6">
    <source>
        <dbReference type="EMBL" id="SEC23571.1"/>
    </source>
</evidence>
<evidence type="ECO:0000256" key="3">
    <source>
        <dbReference type="PROSITE-ProRule" id="PRU10055"/>
    </source>
</evidence>
<comment type="caution">
    <text evidence="6">The sequence shown here is derived from an EMBL/GenBank/DDBJ whole genome shotgun (WGS) entry which is preliminary data.</text>
</comment>
<dbReference type="PRINTS" id="PR00131">
    <property type="entry name" value="GLHYDRLASE1"/>
</dbReference>
<accession>A0AB38A890</accession>
<evidence type="ECO:0000256" key="1">
    <source>
        <dbReference type="ARBA" id="ARBA00010838"/>
    </source>
</evidence>
<dbReference type="RefSeq" id="WP_057001868.1">
    <property type="nucleotide sequence ID" value="NZ_FNSH01000002.1"/>
</dbReference>
<keyword evidence="2 5" id="KW-0326">Glycosidase</keyword>
<evidence type="ECO:0000256" key="4">
    <source>
        <dbReference type="RuleBase" id="RU003690"/>
    </source>
</evidence>
<dbReference type="InterPro" id="IPR033132">
    <property type="entry name" value="GH_1_N_CS"/>
</dbReference>
<feature type="active site" description="Nucleophile" evidence="3">
    <location>
        <position position="382"/>
    </location>
</feature>
<dbReference type="InterPro" id="IPR018120">
    <property type="entry name" value="Glyco_hydro_1_AS"/>
</dbReference>